<evidence type="ECO:0000313" key="15">
    <source>
        <dbReference type="Proteomes" id="UP000887565"/>
    </source>
</evidence>
<dbReference type="PANTHER" id="PTHR10574:SF444">
    <property type="entry name" value="BASEMENT MEMBRANE-SPECIFIC HEPARAN SULFATE PROTEOGLYCAN CORE PROTEIN"/>
    <property type="match status" value="1"/>
</dbReference>
<evidence type="ECO:0000259" key="13">
    <source>
        <dbReference type="PROSITE" id="PS50027"/>
    </source>
</evidence>
<evidence type="ECO:0000256" key="8">
    <source>
        <dbReference type="ARBA" id="ARBA00023054"/>
    </source>
</evidence>
<dbReference type="PROSITE" id="PS01248">
    <property type="entry name" value="EGF_LAM_1"/>
    <property type="match status" value="2"/>
</dbReference>
<evidence type="ECO:0000256" key="2">
    <source>
        <dbReference type="ARBA" id="ARBA00022525"/>
    </source>
</evidence>
<dbReference type="InterPro" id="IPR002049">
    <property type="entry name" value="LE_dom"/>
</dbReference>
<keyword evidence="5" id="KW-0677">Repeat</keyword>
<dbReference type="FunFam" id="2.10.25.10:FF:000065">
    <property type="entry name" value="Laminin subunit beta 1"/>
    <property type="match status" value="1"/>
</dbReference>
<evidence type="ECO:0000313" key="16">
    <source>
        <dbReference type="WBParaSite" id="nRc.2.0.1.t22164-RA"/>
    </source>
</evidence>
<dbReference type="PROSITE" id="PS51115">
    <property type="entry name" value="LAMININ_IVA"/>
    <property type="match status" value="1"/>
</dbReference>
<dbReference type="GO" id="GO:0009887">
    <property type="term" value="P:animal organ morphogenesis"/>
    <property type="evidence" value="ECO:0007669"/>
    <property type="project" value="TreeGrafter"/>
</dbReference>
<dbReference type="Proteomes" id="UP000887565">
    <property type="component" value="Unplaced"/>
</dbReference>
<dbReference type="SUPFAM" id="SSF57196">
    <property type="entry name" value="EGF/Laminin"/>
    <property type="match status" value="2"/>
</dbReference>
<keyword evidence="4" id="KW-0732">Signal</keyword>
<keyword evidence="2" id="KW-0964">Secreted</keyword>
<sequence>LGEVVLDIAVPTDTQQIQAFAVEQCLCPEGYQGLSCEECAPGYERSGGGLYLGTCVKAVERDISRCSEIGSISPETDPSGLCVCKEYVTGPTCTQCKAQSYYLTAHHPSGCIPCFCSGVTKECESSNFFKSQIVLSTSNSSIVDIRPTVDGNRRLSVQDLESSNGRALYLELPRQFLGNKITSYGGFLKVGFQCSGDGSADRHTNIIIRGNDISLHFKPQVEVKPGADNMIDAQFFEDSWIREDGLDSTREHLLMTLADLHTILVKATCFERTESFSLSELTMDYAVPQQVSHDRALTVEQCRCPPGYIGTSCEDCAAGYTRTGGGLYLGLCEPCECHGHADTCDPELGQCIDCKHNTYGPRCELCKPPFKGDATRGTPHDCDDGSRPRCTHCQCYNHSPRGCDDNCRCVRCEHNTEG</sequence>
<feature type="disulfide bond" evidence="12">
    <location>
        <begin position="354"/>
        <end position="363"/>
    </location>
</feature>
<dbReference type="Gene3D" id="2.10.25.10">
    <property type="entry name" value="Laminin"/>
    <property type="match status" value="3"/>
</dbReference>
<comment type="caution">
    <text evidence="12">Lacks conserved residue(s) required for the propagation of feature annotation.</text>
</comment>
<evidence type="ECO:0000256" key="3">
    <source>
        <dbReference type="ARBA" id="ARBA00022530"/>
    </source>
</evidence>
<evidence type="ECO:0000256" key="10">
    <source>
        <dbReference type="ARBA" id="ARBA00023180"/>
    </source>
</evidence>
<dbReference type="AlphaFoldDB" id="A0A915J8X4"/>
<accession>A0A915J8X4</accession>
<dbReference type="SMART" id="SM00180">
    <property type="entry name" value="EGF_Lam"/>
    <property type="match status" value="4"/>
</dbReference>
<keyword evidence="9 12" id="KW-1015">Disulfide bond</keyword>
<keyword evidence="6" id="KW-0084">Basement membrane</keyword>
<evidence type="ECO:0000256" key="12">
    <source>
        <dbReference type="PROSITE-ProRule" id="PRU00460"/>
    </source>
</evidence>
<organism evidence="15 16">
    <name type="scientific">Romanomermis culicivorax</name>
    <name type="common">Nematode worm</name>
    <dbReference type="NCBI Taxonomy" id="13658"/>
    <lineage>
        <taxon>Eukaryota</taxon>
        <taxon>Metazoa</taxon>
        <taxon>Ecdysozoa</taxon>
        <taxon>Nematoda</taxon>
        <taxon>Enoplea</taxon>
        <taxon>Dorylaimia</taxon>
        <taxon>Mermithida</taxon>
        <taxon>Mermithoidea</taxon>
        <taxon>Mermithidae</taxon>
        <taxon>Romanomermis</taxon>
    </lineage>
</organism>
<evidence type="ECO:0000256" key="6">
    <source>
        <dbReference type="ARBA" id="ARBA00022869"/>
    </source>
</evidence>
<evidence type="ECO:0000256" key="7">
    <source>
        <dbReference type="ARBA" id="ARBA00022889"/>
    </source>
</evidence>
<dbReference type="OMA" id="HADRENT"/>
<evidence type="ECO:0000256" key="5">
    <source>
        <dbReference type="ARBA" id="ARBA00022737"/>
    </source>
</evidence>
<keyword evidence="10" id="KW-0325">Glycoprotein</keyword>
<dbReference type="SMART" id="SM00281">
    <property type="entry name" value="LamB"/>
    <property type="match status" value="1"/>
</dbReference>
<dbReference type="PROSITE" id="PS50027">
    <property type="entry name" value="EGF_LAM_2"/>
    <property type="match status" value="1"/>
</dbReference>
<comment type="subcellular location">
    <subcellularLocation>
        <location evidence="1">Secreted</location>
        <location evidence="1">Extracellular space</location>
        <location evidence="1">Extracellular matrix</location>
        <location evidence="1">Basement membrane</location>
    </subcellularLocation>
</comment>
<dbReference type="PANTHER" id="PTHR10574">
    <property type="entry name" value="NETRIN/LAMININ-RELATED"/>
    <property type="match status" value="1"/>
</dbReference>
<dbReference type="FunFam" id="2.10.25.10:FF:000454">
    <property type="entry name" value="Laminin subunit alpha 1"/>
    <property type="match status" value="2"/>
</dbReference>
<protein>
    <submittedName>
        <fullName evidence="16">Uncharacterized protein</fullName>
    </submittedName>
</protein>
<keyword evidence="15" id="KW-1185">Reference proteome</keyword>
<dbReference type="InterPro" id="IPR056863">
    <property type="entry name" value="LMN_ATRN_NET-like_EGF"/>
</dbReference>
<keyword evidence="7" id="KW-0130">Cell adhesion</keyword>
<dbReference type="CDD" id="cd00055">
    <property type="entry name" value="EGF_Lam"/>
    <property type="match status" value="3"/>
</dbReference>
<dbReference type="Pfam" id="PF24973">
    <property type="entry name" value="EGF_LMN_ATRN"/>
    <property type="match status" value="1"/>
</dbReference>
<evidence type="ECO:0000259" key="14">
    <source>
        <dbReference type="PROSITE" id="PS51115"/>
    </source>
</evidence>
<evidence type="ECO:0000256" key="4">
    <source>
        <dbReference type="ARBA" id="ARBA00022729"/>
    </source>
</evidence>
<dbReference type="GO" id="GO:0005604">
    <property type="term" value="C:basement membrane"/>
    <property type="evidence" value="ECO:0007669"/>
    <property type="project" value="UniProtKB-SubCell"/>
</dbReference>
<keyword evidence="8" id="KW-0175">Coiled coil</keyword>
<name>A0A915J8X4_ROMCU</name>
<evidence type="ECO:0000256" key="11">
    <source>
        <dbReference type="ARBA" id="ARBA00023292"/>
    </source>
</evidence>
<dbReference type="Pfam" id="PF00052">
    <property type="entry name" value="Laminin_B"/>
    <property type="match status" value="1"/>
</dbReference>
<dbReference type="GO" id="GO:0009888">
    <property type="term" value="P:tissue development"/>
    <property type="evidence" value="ECO:0007669"/>
    <property type="project" value="TreeGrafter"/>
</dbReference>
<dbReference type="InterPro" id="IPR000034">
    <property type="entry name" value="Laminin_IV"/>
</dbReference>
<dbReference type="Pfam" id="PF00053">
    <property type="entry name" value="EGF_laminin"/>
    <property type="match status" value="3"/>
</dbReference>
<keyword evidence="3" id="KW-0272">Extracellular matrix</keyword>
<dbReference type="InterPro" id="IPR050440">
    <property type="entry name" value="Laminin/Netrin_ECM"/>
</dbReference>
<evidence type="ECO:0000256" key="9">
    <source>
        <dbReference type="ARBA" id="ARBA00023157"/>
    </source>
</evidence>
<dbReference type="GO" id="GO:0007155">
    <property type="term" value="P:cell adhesion"/>
    <property type="evidence" value="ECO:0007669"/>
    <property type="project" value="UniProtKB-KW"/>
</dbReference>
<feature type="domain" description="Laminin IV type A" evidence="14">
    <location>
        <begin position="128"/>
        <end position="301"/>
    </location>
</feature>
<reference evidence="16" key="1">
    <citation type="submission" date="2022-11" db="UniProtKB">
        <authorList>
            <consortium name="WormBaseParasite"/>
        </authorList>
    </citation>
    <scope>IDENTIFICATION</scope>
</reference>
<proteinExistence type="predicted"/>
<dbReference type="WBParaSite" id="nRc.2.0.1.t22164-RA">
    <property type="protein sequence ID" value="nRc.2.0.1.t22164-RA"/>
    <property type="gene ID" value="nRc.2.0.1.g22164"/>
</dbReference>
<keyword evidence="11 12" id="KW-0424">Laminin EGF-like domain</keyword>
<feature type="domain" description="Laminin EGF-like" evidence="13">
    <location>
        <begin position="335"/>
        <end position="384"/>
    </location>
</feature>
<evidence type="ECO:0000256" key="1">
    <source>
        <dbReference type="ARBA" id="ARBA00004302"/>
    </source>
</evidence>